<dbReference type="InterPro" id="IPR001597">
    <property type="entry name" value="ArAA_b-elim_lyase/Thr_aldolase"/>
</dbReference>
<comment type="subunit">
    <text evidence="3">Homotetramer.</text>
</comment>
<comment type="caution">
    <text evidence="6">The sequence shown here is derived from an EMBL/GenBank/DDBJ whole genome shotgun (WGS) entry which is preliminary data.</text>
</comment>
<keyword evidence="4" id="KW-0663">Pyridoxal phosphate</keyword>
<comment type="similarity">
    <text evidence="2">Belongs to the threonine aldolase family.</text>
</comment>
<organism evidence="6 7">
    <name type="scientific">Rhodopseudomonas telluris</name>
    <dbReference type="NCBI Taxonomy" id="644215"/>
    <lineage>
        <taxon>Bacteria</taxon>
        <taxon>Pseudomonadati</taxon>
        <taxon>Pseudomonadota</taxon>
        <taxon>Alphaproteobacteria</taxon>
        <taxon>Hyphomicrobiales</taxon>
        <taxon>Nitrobacteraceae</taxon>
        <taxon>Rhodopseudomonas</taxon>
    </lineage>
</organism>
<evidence type="ECO:0000256" key="2">
    <source>
        <dbReference type="ARBA" id="ARBA00006966"/>
    </source>
</evidence>
<dbReference type="PANTHER" id="PTHR48097">
    <property type="entry name" value="L-THREONINE ALDOLASE-RELATED"/>
    <property type="match status" value="1"/>
</dbReference>
<sequence>MVYAPVPDDPRLPPVRINLLSDTQTQPSAAMRAAMAEAAVGDEQIGADPTVNALCARVADLLGKEAGVFMASGTICNIAATLSHCHSGDEILAHETSHIVSLEGCTHAALGGVQIRPLPGARGQFSPEALAATLRPPDRHQARQTLVSVEQTTNLGGGTVWSKPALDDIVAIARAAGLATHMDGARLLNACVAINVSPRRMAEGWDSVWIDFSKGLGAPLGAVLTGSRDFIDEVWRWKQRLGGSLRQAGICAAACLFALDHNIDRLAEDHANAALLASRMATIDGITVQFPETNLVYFDIAETGLSNDAFVAALRAHGVLISVLGGRLRACTHLDVTPAMIHETLEIIDKVVRTAQRVAPVGRQAAERRAVGAAQPMVLARTTVV</sequence>
<dbReference type="InterPro" id="IPR015422">
    <property type="entry name" value="PyrdxlP-dep_Trfase_small"/>
</dbReference>
<evidence type="ECO:0000256" key="4">
    <source>
        <dbReference type="ARBA" id="ARBA00022898"/>
    </source>
</evidence>
<dbReference type="EMBL" id="JBHLWM010000012">
    <property type="protein sequence ID" value="MFC0243772.1"/>
    <property type="molecule type" value="Genomic_DNA"/>
</dbReference>
<evidence type="ECO:0000256" key="1">
    <source>
        <dbReference type="ARBA" id="ARBA00001933"/>
    </source>
</evidence>
<dbReference type="Pfam" id="PF01212">
    <property type="entry name" value="Beta_elim_lyase"/>
    <property type="match status" value="1"/>
</dbReference>
<dbReference type="PANTHER" id="PTHR48097:SF9">
    <property type="entry name" value="L-THREONINE ALDOLASE"/>
    <property type="match status" value="1"/>
</dbReference>
<protein>
    <submittedName>
        <fullName evidence="6">Threonine aldolase family protein</fullName>
    </submittedName>
</protein>
<comment type="cofactor">
    <cofactor evidence="1">
        <name>pyridoxal 5'-phosphate</name>
        <dbReference type="ChEBI" id="CHEBI:597326"/>
    </cofactor>
</comment>
<dbReference type="PIRSF" id="PIRSF017617">
    <property type="entry name" value="Thr_aldolase"/>
    <property type="match status" value="1"/>
</dbReference>
<evidence type="ECO:0000313" key="6">
    <source>
        <dbReference type="EMBL" id="MFC0243772.1"/>
    </source>
</evidence>
<gene>
    <name evidence="6" type="ORF">ACFFJ6_25040</name>
</gene>
<dbReference type="InterPro" id="IPR023603">
    <property type="entry name" value="Low_specificity_L-TA-like"/>
</dbReference>
<reference evidence="6 7" key="1">
    <citation type="submission" date="2024-09" db="EMBL/GenBank/DDBJ databases">
        <authorList>
            <person name="Sun Q."/>
            <person name="Mori K."/>
        </authorList>
    </citation>
    <scope>NUCLEOTIDE SEQUENCE [LARGE SCALE GENOMIC DNA]</scope>
    <source>
        <strain evidence="6 7">KCTC 23279</strain>
    </source>
</reference>
<accession>A0ABV6F080</accession>
<dbReference type="InterPro" id="IPR015424">
    <property type="entry name" value="PyrdxlP-dep_Trfase"/>
</dbReference>
<name>A0ABV6F080_9BRAD</name>
<proteinExistence type="inferred from homology"/>
<evidence type="ECO:0000313" key="7">
    <source>
        <dbReference type="Proteomes" id="UP001589775"/>
    </source>
</evidence>
<dbReference type="RefSeq" id="WP_378393075.1">
    <property type="nucleotide sequence ID" value="NZ_JBHLWM010000012.1"/>
</dbReference>
<dbReference type="InterPro" id="IPR015421">
    <property type="entry name" value="PyrdxlP-dep_Trfase_major"/>
</dbReference>
<evidence type="ECO:0000256" key="3">
    <source>
        <dbReference type="ARBA" id="ARBA00011881"/>
    </source>
</evidence>
<dbReference type="Gene3D" id="3.90.1150.10">
    <property type="entry name" value="Aspartate Aminotransferase, domain 1"/>
    <property type="match status" value="1"/>
</dbReference>
<dbReference type="Gene3D" id="3.40.640.10">
    <property type="entry name" value="Type I PLP-dependent aspartate aminotransferase-like (Major domain)"/>
    <property type="match status" value="1"/>
</dbReference>
<dbReference type="SUPFAM" id="SSF53383">
    <property type="entry name" value="PLP-dependent transferases"/>
    <property type="match status" value="1"/>
</dbReference>
<keyword evidence="7" id="KW-1185">Reference proteome</keyword>
<feature type="domain" description="Aromatic amino acid beta-eliminating lyase/threonine aldolase" evidence="5">
    <location>
        <begin position="18"/>
        <end position="302"/>
    </location>
</feature>
<evidence type="ECO:0000259" key="5">
    <source>
        <dbReference type="Pfam" id="PF01212"/>
    </source>
</evidence>
<dbReference type="NCBIfam" id="NF041359">
    <property type="entry name" value="GntG_guanitoxin"/>
    <property type="match status" value="1"/>
</dbReference>
<dbReference type="Proteomes" id="UP001589775">
    <property type="component" value="Unassembled WGS sequence"/>
</dbReference>